<evidence type="ECO:0000256" key="2">
    <source>
        <dbReference type="ARBA" id="ARBA00022771"/>
    </source>
</evidence>
<dbReference type="InterPro" id="IPR011011">
    <property type="entry name" value="Znf_FYVE_PHD"/>
</dbReference>
<dbReference type="InterPro" id="IPR011124">
    <property type="entry name" value="Znf_CW"/>
</dbReference>
<organism evidence="7 8">
    <name type="scientific">Forsythia ovata</name>
    <dbReference type="NCBI Taxonomy" id="205694"/>
    <lineage>
        <taxon>Eukaryota</taxon>
        <taxon>Viridiplantae</taxon>
        <taxon>Streptophyta</taxon>
        <taxon>Embryophyta</taxon>
        <taxon>Tracheophyta</taxon>
        <taxon>Spermatophyta</taxon>
        <taxon>Magnoliopsida</taxon>
        <taxon>eudicotyledons</taxon>
        <taxon>Gunneridae</taxon>
        <taxon>Pentapetalae</taxon>
        <taxon>asterids</taxon>
        <taxon>lamiids</taxon>
        <taxon>Lamiales</taxon>
        <taxon>Oleaceae</taxon>
        <taxon>Forsythieae</taxon>
        <taxon>Forsythia</taxon>
    </lineage>
</organism>
<comment type="caution">
    <text evidence="7">The sequence shown here is derived from an EMBL/GenBank/DDBJ whole genome shotgun (WGS) entry which is preliminary data.</text>
</comment>
<keyword evidence="3" id="KW-0862">Zinc</keyword>
<dbReference type="PANTHER" id="PTHR46510:SF1">
    <property type="entry name" value="BROMODOMAIN ADJACENT TO ZINC FINGER DOMAIN PROTEIN 1A"/>
    <property type="match status" value="1"/>
</dbReference>
<accession>A0ABD1X111</accession>
<keyword evidence="8" id="KW-1185">Reference proteome</keyword>
<dbReference type="PROSITE" id="PS51050">
    <property type="entry name" value="ZF_CW"/>
    <property type="match status" value="1"/>
</dbReference>
<evidence type="ECO:0000313" key="8">
    <source>
        <dbReference type="Proteomes" id="UP001604277"/>
    </source>
</evidence>
<evidence type="ECO:0000256" key="3">
    <source>
        <dbReference type="ARBA" id="ARBA00022833"/>
    </source>
</evidence>
<dbReference type="SMART" id="SM00249">
    <property type="entry name" value="PHD"/>
    <property type="match status" value="1"/>
</dbReference>
<dbReference type="InterPro" id="IPR047171">
    <property type="entry name" value="BAZ1A"/>
</dbReference>
<dbReference type="Pfam" id="PF00628">
    <property type="entry name" value="PHD"/>
    <property type="match status" value="1"/>
</dbReference>
<dbReference type="InterPro" id="IPR019787">
    <property type="entry name" value="Znf_PHD-finger"/>
</dbReference>
<dbReference type="InterPro" id="IPR013083">
    <property type="entry name" value="Znf_RING/FYVE/PHD"/>
</dbReference>
<dbReference type="FunFam" id="3.30.40.100:FF:000005">
    <property type="entry name" value="uncharacterized protein LOC106759733 isoform X4"/>
    <property type="match status" value="1"/>
</dbReference>
<keyword evidence="2 4" id="KW-0863">Zinc-finger</keyword>
<dbReference type="PROSITE" id="PS50016">
    <property type="entry name" value="ZF_PHD_2"/>
    <property type="match status" value="1"/>
</dbReference>
<dbReference type="PANTHER" id="PTHR46510">
    <property type="entry name" value="BROMODOMAIN ADJACENT TO ZINC FINGER DOMAIN PROTEIN 1A"/>
    <property type="match status" value="1"/>
</dbReference>
<dbReference type="InterPro" id="IPR019786">
    <property type="entry name" value="Zinc_finger_PHD-type_CS"/>
</dbReference>
<protein>
    <submittedName>
        <fullName evidence="7">Transcription intermediary factor 1-alpha</fullName>
    </submittedName>
</protein>
<gene>
    <name evidence="7" type="ORF">Fot_07829</name>
</gene>
<dbReference type="PROSITE" id="PS01359">
    <property type="entry name" value="ZF_PHD_1"/>
    <property type="match status" value="1"/>
</dbReference>
<evidence type="ECO:0000259" key="5">
    <source>
        <dbReference type="PROSITE" id="PS50016"/>
    </source>
</evidence>
<feature type="domain" description="PHD-type" evidence="5">
    <location>
        <begin position="192"/>
        <end position="242"/>
    </location>
</feature>
<dbReference type="Proteomes" id="UP001604277">
    <property type="component" value="Unassembled WGS sequence"/>
</dbReference>
<dbReference type="SUPFAM" id="SSF57903">
    <property type="entry name" value="FYVE/PHD zinc finger"/>
    <property type="match status" value="1"/>
</dbReference>
<evidence type="ECO:0000313" key="7">
    <source>
        <dbReference type="EMBL" id="KAL2554210.1"/>
    </source>
</evidence>
<dbReference type="GO" id="GO:0008270">
    <property type="term" value="F:zinc ion binding"/>
    <property type="evidence" value="ECO:0007669"/>
    <property type="project" value="UniProtKB-KW"/>
</dbReference>
<sequence length="439" mass="48434">MSQNKPTLVYRRKKHKRNSITVCTMQASGDTKQSNGSHSAISLEAPSVAAEEHMFSASELAKEAVRLPTVLPVECNTGTAESFNGCPVLIETSSEEVLSSDMQRVLNDSCDDDSYSSSKSNVGSSFLKASVDNLGEYSSSGALIAGKLLDDVSEKDIIISIIRSQGLLEKDWTRWNCVSDKDTGITNDNYCSKTCKVCKHVETTLNMLICDNCEDAFHIFCCNPQIKRIPVGEWLCNSCSKKKHKLLEKSTSNSLNISTQIGRNGNSAQESELGSVQFMFRDTEPYMSNVRIGNDFQANVPDWSGPVDNGSDLVGETLKADPSKNVSTRACNSTKPLKLSSMGNWLQCQEIIDGIGGDDGTICGKWRRAPLFEVQTDDWDCFRCVHWDLAHADCSVPQELDTEEVMKQLKYIEMLKPQLAAKRRKMNSSKTNGNGSQDL</sequence>
<feature type="domain" description="CW-type" evidence="6">
    <location>
        <begin position="339"/>
        <end position="402"/>
    </location>
</feature>
<name>A0ABD1X111_9LAMI</name>
<proteinExistence type="predicted"/>
<dbReference type="Gene3D" id="3.30.40.10">
    <property type="entry name" value="Zinc/RING finger domain, C3HC4 (zinc finger)"/>
    <property type="match status" value="1"/>
</dbReference>
<evidence type="ECO:0000259" key="6">
    <source>
        <dbReference type="PROSITE" id="PS51050"/>
    </source>
</evidence>
<dbReference type="AlphaFoldDB" id="A0ABD1X111"/>
<evidence type="ECO:0000256" key="4">
    <source>
        <dbReference type="PROSITE-ProRule" id="PRU00146"/>
    </source>
</evidence>
<dbReference type="InterPro" id="IPR001965">
    <property type="entry name" value="Znf_PHD"/>
</dbReference>
<dbReference type="Gene3D" id="3.30.40.100">
    <property type="match status" value="1"/>
</dbReference>
<dbReference type="EMBL" id="JBFOLJ010000002">
    <property type="protein sequence ID" value="KAL2554210.1"/>
    <property type="molecule type" value="Genomic_DNA"/>
</dbReference>
<reference evidence="8" key="1">
    <citation type="submission" date="2024-07" db="EMBL/GenBank/DDBJ databases">
        <title>Two chromosome-level genome assemblies of Korean endemic species Abeliophyllum distichum and Forsythia ovata (Oleaceae).</title>
        <authorList>
            <person name="Jang H."/>
        </authorList>
    </citation>
    <scope>NUCLEOTIDE SEQUENCE [LARGE SCALE GENOMIC DNA]</scope>
</reference>
<keyword evidence="1" id="KW-0479">Metal-binding</keyword>
<evidence type="ECO:0000256" key="1">
    <source>
        <dbReference type="ARBA" id="ARBA00022723"/>
    </source>
</evidence>